<reference evidence="9" key="1">
    <citation type="submission" date="2016-10" db="EMBL/GenBank/DDBJ databases">
        <authorList>
            <person name="Varghese N."/>
            <person name="Submissions S."/>
        </authorList>
    </citation>
    <scope>NUCLEOTIDE SEQUENCE [LARGE SCALE GENOMIC DNA]</scope>
    <source>
        <strain evidence="9">DSM 23920</strain>
    </source>
</reference>
<keyword evidence="6 7" id="KW-0472">Membrane</keyword>
<dbReference type="Proteomes" id="UP000199656">
    <property type="component" value="Unassembled WGS sequence"/>
</dbReference>
<evidence type="ECO:0000256" key="7">
    <source>
        <dbReference type="SAM" id="Phobius"/>
    </source>
</evidence>
<feature type="transmembrane region" description="Helical" evidence="7">
    <location>
        <begin position="81"/>
        <end position="103"/>
    </location>
</feature>
<evidence type="ECO:0000256" key="2">
    <source>
        <dbReference type="ARBA" id="ARBA00006679"/>
    </source>
</evidence>
<feature type="transmembrane region" description="Helical" evidence="7">
    <location>
        <begin position="138"/>
        <end position="157"/>
    </location>
</feature>
<dbReference type="EMBL" id="FNRL01000008">
    <property type="protein sequence ID" value="SEA47780.1"/>
    <property type="molecule type" value="Genomic_DNA"/>
</dbReference>
<feature type="transmembrane region" description="Helical" evidence="7">
    <location>
        <begin position="109"/>
        <end position="126"/>
    </location>
</feature>
<evidence type="ECO:0000313" key="9">
    <source>
        <dbReference type="Proteomes" id="UP000199656"/>
    </source>
</evidence>
<keyword evidence="3" id="KW-1003">Cell membrane</keyword>
<evidence type="ECO:0000256" key="6">
    <source>
        <dbReference type="ARBA" id="ARBA00023136"/>
    </source>
</evidence>
<sequence>MDNSNGQAYAIPLSCEKKALKAQKTLSNMRKLFSTGYSNGAVSFSMLIVRIVFGGLIFLHGWPKLINFSAKMHSFSDPLGVGSKISLGLTVFAEVFCAVFIVLGMLTRLASIPLIICMSVITFVIHGTKPLDERELPIMFLAAFVTILFVGPGKFSIDGAVGK</sequence>
<evidence type="ECO:0000256" key="1">
    <source>
        <dbReference type="ARBA" id="ARBA00004651"/>
    </source>
</evidence>
<evidence type="ECO:0000313" key="8">
    <source>
        <dbReference type="EMBL" id="SEA47780.1"/>
    </source>
</evidence>
<evidence type="ECO:0000256" key="5">
    <source>
        <dbReference type="ARBA" id="ARBA00022989"/>
    </source>
</evidence>
<comment type="similarity">
    <text evidence="2">Belongs to the DoxX family.</text>
</comment>
<name>A0A1H4BI30_9BACT</name>
<dbReference type="PANTHER" id="PTHR33452">
    <property type="entry name" value="OXIDOREDUCTASE CATD-RELATED"/>
    <property type="match status" value="1"/>
</dbReference>
<dbReference type="AlphaFoldDB" id="A0A1H4BI30"/>
<dbReference type="InterPro" id="IPR051907">
    <property type="entry name" value="DoxX-like_oxidoreductase"/>
</dbReference>
<keyword evidence="4 7" id="KW-0812">Transmembrane</keyword>
<dbReference type="InterPro" id="IPR032808">
    <property type="entry name" value="DoxX"/>
</dbReference>
<dbReference type="PANTHER" id="PTHR33452:SF1">
    <property type="entry name" value="INNER MEMBRANE PROTEIN YPHA-RELATED"/>
    <property type="match status" value="1"/>
</dbReference>
<accession>A0A1H4BI30</accession>
<evidence type="ECO:0000256" key="3">
    <source>
        <dbReference type="ARBA" id="ARBA00022475"/>
    </source>
</evidence>
<dbReference type="Pfam" id="PF07681">
    <property type="entry name" value="DoxX"/>
    <property type="match status" value="1"/>
</dbReference>
<protein>
    <submittedName>
        <fullName evidence="8">Putative oxidoreductase</fullName>
    </submittedName>
</protein>
<organism evidence="8 9">
    <name type="scientific">Chitinophaga terrae</name>
    <name type="common">ex Kim and Jung 2007</name>
    <dbReference type="NCBI Taxonomy" id="408074"/>
    <lineage>
        <taxon>Bacteria</taxon>
        <taxon>Pseudomonadati</taxon>
        <taxon>Bacteroidota</taxon>
        <taxon>Chitinophagia</taxon>
        <taxon>Chitinophagales</taxon>
        <taxon>Chitinophagaceae</taxon>
        <taxon>Chitinophaga</taxon>
    </lineage>
</organism>
<feature type="transmembrane region" description="Helical" evidence="7">
    <location>
        <begin position="41"/>
        <end position="60"/>
    </location>
</feature>
<gene>
    <name evidence="8" type="ORF">SAMN05660909_02077</name>
</gene>
<proteinExistence type="inferred from homology"/>
<evidence type="ECO:0000256" key="4">
    <source>
        <dbReference type="ARBA" id="ARBA00022692"/>
    </source>
</evidence>
<comment type="subcellular location">
    <subcellularLocation>
        <location evidence="1">Cell membrane</location>
        <topology evidence="1">Multi-pass membrane protein</topology>
    </subcellularLocation>
</comment>
<keyword evidence="9" id="KW-1185">Reference proteome</keyword>
<dbReference type="STRING" id="408074.SAMN05660909_02077"/>
<dbReference type="GO" id="GO:0005886">
    <property type="term" value="C:plasma membrane"/>
    <property type="evidence" value="ECO:0007669"/>
    <property type="project" value="UniProtKB-SubCell"/>
</dbReference>
<keyword evidence="5 7" id="KW-1133">Transmembrane helix</keyword>